<dbReference type="InterPro" id="IPR058245">
    <property type="entry name" value="NreC/VraR/RcsB-like_REC"/>
</dbReference>
<dbReference type="PANTHER" id="PTHR43214:SF41">
    <property type="entry name" value="NITRATE_NITRITE RESPONSE REGULATOR PROTEIN NARP"/>
    <property type="match status" value="1"/>
</dbReference>
<dbReference type="CDD" id="cd06170">
    <property type="entry name" value="LuxR_C_like"/>
    <property type="match status" value="1"/>
</dbReference>
<organism evidence="8 9">
    <name type="scientific">Geomonas terrae</name>
    <dbReference type="NCBI Taxonomy" id="2562681"/>
    <lineage>
        <taxon>Bacteria</taxon>
        <taxon>Pseudomonadati</taxon>
        <taxon>Thermodesulfobacteriota</taxon>
        <taxon>Desulfuromonadia</taxon>
        <taxon>Geobacterales</taxon>
        <taxon>Geobacteraceae</taxon>
        <taxon>Geomonas</taxon>
    </lineage>
</organism>
<evidence type="ECO:0000256" key="1">
    <source>
        <dbReference type="ARBA" id="ARBA00022553"/>
    </source>
</evidence>
<feature type="modified residue" description="4-aspartylphosphate" evidence="5">
    <location>
        <position position="55"/>
    </location>
</feature>
<dbReference type="GO" id="GO:0000160">
    <property type="term" value="P:phosphorelay signal transduction system"/>
    <property type="evidence" value="ECO:0007669"/>
    <property type="project" value="InterPro"/>
</dbReference>
<evidence type="ECO:0000256" key="5">
    <source>
        <dbReference type="PROSITE-ProRule" id="PRU00169"/>
    </source>
</evidence>
<keyword evidence="9" id="KW-1185">Reference proteome</keyword>
<keyword evidence="1 5" id="KW-0597">Phosphoprotein</keyword>
<evidence type="ECO:0000256" key="4">
    <source>
        <dbReference type="ARBA" id="ARBA00023163"/>
    </source>
</evidence>
<dbReference type="Pfam" id="PF00196">
    <property type="entry name" value="GerE"/>
    <property type="match status" value="1"/>
</dbReference>
<name>A0A4S1CKV7_9BACT</name>
<feature type="domain" description="HTH luxR-type" evidence="6">
    <location>
        <begin position="146"/>
        <end position="211"/>
    </location>
</feature>
<evidence type="ECO:0000313" key="9">
    <source>
        <dbReference type="Proteomes" id="UP000306416"/>
    </source>
</evidence>
<dbReference type="SMART" id="SM00421">
    <property type="entry name" value="HTH_LUXR"/>
    <property type="match status" value="1"/>
</dbReference>
<dbReference type="PROSITE" id="PS50110">
    <property type="entry name" value="RESPONSE_REGULATORY"/>
    <property type="match status" value="1"/>
</dbReference>
<dbReference type="InterPro" id="IPR000792">
    <property type="entry name" value="Tscrpt_reg_LuxR_C"/>
</dbReference>
<protein>
    <submittedName>
        <fullName evidence="8">Response regulator transcription factor</fullName>
    </submittedName>
</protein>
<dbReference type="SUPFAM" id="SSF52172">
    <property type="entry name" value="CheY-like"/>
    <property type="match status" value="1"/>
</dbReference>
<keyword evidence="2" id="KW-0805">Transcription regulation</keyword>
<evidence type="ECO:0000256" key="2">
    <source>
        <dbReference type="ARBA" id="ARBA00023015"/>
    </source>
</evidence>
<gene>
    <name evidence="8" type="ORF">E4633_01620</name>
</gene>
<dbReference type="CDD" id="cd17535">
    <property type="entry name" value="REC_NarL-like"/>
    <property type="match status" value="1"/>
</dbReference>
<dbReference type="Gene3D" id="3.40.50.2300">
    <property type="match status" value="1"/>
</dbReference>
<evidence type="ECO:0000313" key="8">
    <source>
        <dbReference type="EMBL" id="TGU74193.1"/>
    </source>
</evidence>
<proteinExistence type="predicted"/>
<evidence type="ECO:0000259" key="6">
    <source>
        <dbReference type="PROSITE" id="PS50043"/>
    </source>
</evidence>
<dbReference type="PROSITE" id="PS00622">
    <property type="entry name" value="HTH_LUXR_1"/>
    <property type="match status" value="1"/>
</dbReference>
<dbReference type="RefSeq" id="WP_135868529.1">
    <property type="nucleotide sequence ID" value="NZ_SRSC01000001.1"/>
</dbReference>
<accession>A0A4S1CKV7</accession>
<comment type="caution">
    <text evidence="8">The sequence shown here is derived from an EMBL/GenBank/DDBJ whole genome shotgun (WGS) entry which is preliminary data.</text>
</comment>
<dbReference type="Proteomes" id="UP000306416">
    <property type="component" value="Unassembled WGS sequence"/>
</dbReference>
<dbReference type="InterPro" id="IPR011006">
    <property type="entry name" value="CheY-like_superfamily"/>
</dbReference>
<sequence>MKMKILIADDHVIVRQGLRALIDKEEDMMVSAEAGTGAEAISLTRKERPDVIVMDISMPDVNGIDATRSIMAECPEVKVLALSMESDRRFVVEVLKAGANGYVLKDAAFAELASAIRAVAAGETYLPPRVTTLLIKEYLQRIPDEVPATYENLSAREREILQLIANGSNAKEIAFAFGVSVKTVENQRHSIMKKLDLFSIAELTKYAVRQGLTSLK</sequence>
<evidence type="ECO:0000259" key="7">
    <source>
        <dbReference type="PROSITE" id="PS50110"/>
    </source>
</evidence>
<dbReference type="GO" id="GO:0003677">
    <property type="term" value="F:DNA binding"/>
    <property type="evidence" value="ECO:0007669"/>
    <property type="project" value="UniProtKB-KW"/>
</dbReference>
<dbReference type="GO" id="GO:0006355">
    <property type="term" value="P:regulation of DNA-templated transcription"/>
    <property type="evidence" value="ECO:0007669"/>
    <property type="project" value="InterPro"/>
</dbReference>
<dbReference type="InterPro" id="IPR016032">
    <property type="entry name" value="Sig_transdc_resp-reg_C-effctor"/>
</dbReference>
<dbReference type="InterPro" id="IPR039420">
    <property type="entry name" value="WalR-like"/>
</dbReference>
<dbReference type="PANTHER" id="PTHR43214">
    <property type="entry name" value="TWO-COMPONENT RESPONSE REGULATOR"/>
    <property type="match status" value="1"/>
</dbReference>
<dbReference type="PRINTS" id="PR00038">
    <property type="entry name" value="HTHLUXR"/>
</dbReference>
<dbReference type="SMART" id="SM00448">
    <property type="entry name" value="REC"/>
    <property type="match status" value="1"/>
</dbReference>
<dbReference type="PROSITE" id="PS50043">
    <property type="entry name" value="HTH_LUXR_2"/>
    <property type="match status" value="1"/>
</dbReference>
<dbReference type="EMBL" id="SRSC01000001">
    <property type="protein sequence ID" value="TGU74193.1"/>
    <property type="molecule type" value="Genomic_DNA"/>
</dbReference>
<evidence type="ECO:0000256" key="3">
    <source>
        <dbReference type="ARBA" id="ARBA00023125"/>
    </source>
</evidence>
<keyword evidence="3" id="KW-0238">DNA-binding</keyword>
<dbReference type="InterPro" id="IPR001789">
    <property type="entry name" value="Sig_transdc_resp-reg_receiver"/>
</dbReference>
<feature type="domain" description="Response regulatory" evidence="7">
    <location>
        <begin position="4"/>
        <end position="120"/>
    </location>
</feature>
<keyword evidence="4" id="KW-0804">Transcription</keyword>
<dbReference type="SUPFAM" id="SSF46894">
    <property type="entry name" value="C-terminal effector domain of the bipartite response regulators"/>
    <property type="match status" value="1"/>
</dbReference>
<dbReference type="Pfam" id="PF00072">
    <property type="entry name" value="Response_reg"/>
    <property type="match status" value="1"/>
</dbReference>
<reference evidence="8 9" key="1">
    <citation type="submission" date="2019-04" db="EMBL/GenBank/DDBJ databases">
        <title>Geobacter oryzae sp. nov., ferric-reducing bacteria isolated from paddy soil.</title>
        <authorList>
            <person name="Xu Z."/>
            <person name="Masuda Y."/>
            <person name="Itoh H."/>
            <person name="Senoo K."/>
        </authorList>
    </citation>
    <scope>NUCLEOTIDE SEQUENCE [LARGE SCALE GENOMIC DNA]</scope>
    <source>
        <strain evidence="8 9">Red111</strain>
    </source>
</reference>
<dbReference type="AlphaFoldDB" id="A0A4S1CKV7"/>